<protein>
    <submittedName>
        <fullName evidence="2">RDH1</fullName>
    </submittedName>
</protein>
<reference evidence="2" key="1">
    <citation type="submission" date="2016-11" db="UniProtKB">
        <authorList>
            <consortium name="WormBaseParasite"/>
        </authorList>
    </citation>
    <scope>IDENTIFICATION</scope>
    <source>
        <strain evidence="2">KR3021</strain>
    </source>
</reference>
<evidence type="ECO:0000313" key="2">
    <source>
        <dbReference type="WBParaSite" id="RSKR_0000987433.1"/>
    </source>
</evidence>
<evidence type="ECO:0000313" key="1">
    <source>
        <dbReference type="Proteomes" id="UP000095286"/>
    </source>
</evidence>
<name>A0AC35UBZ8_9BILA</name>
<proteinExistence type="predicted"/>
<sequence>MQRIDVNLITIEPGFFKTGVSNREAIEKVVWKQFLQSVPEIQKESGNDFVKEQTLKNLDFMDKPTCTNYDLVMDTYLKGLLSKCPFRRYSPGIDAAYFDIPLSYLPSAL</sequence>
<accession>A0AC35UBZ8</accession>
<dbReference type="Proteomes" id="UP000095286">
    <property type="component" value="Unplaced"/>
</dbReference>
<organism evidence="1 2">
    <name type="scientific">Rhabditophanes sp. KR3021</name>
    <dbReference type="NCBI Taxonomy" id="114890"/>
    <lineage>
        <taxon>Eukaryota</taxon>
        <taxon>Metazoa</taxon>
        <taxon>Ecdysozoa</taxon>
        <taxon>Nematoda</taxon>
        <taxon>Chromadorea</taxon>
        <taxon>Rhabditida</taxon>
        <taxon>Tylenchina</taxon>
        <taxon>Panagrolaimomorpha</taxon>
        <taxon>Strongyloidoidea</taxon>
        <taxon>Alloionematidae</taxon>
        <taxon>Rhabditophanes</taxon>
    </lineage>
</organism>
<dbReference type="WBParaSite" id="RSKR_0000987433.1">
    <property type="protein sequence ID" value="RSKR_0000987433.1"/>
    <property type="gene ID" value="RSKR_0000987433"/>
</dbReference>